<keyword evidence="1" id="KW-0732">Signal</keyword>
<proteinExistence type="predicted"/>
<feature type="chain" id="PRO_5009528766" description="Secretion system C-terminal sorting domain-containing protein" evidence="1">
    <location>
        <begin position="19"/>
        <end position="492"/>
    </location>
</feature>
<sequence length="492" mass="54340">MKKIFFAYFFICAAIAYGAITTQTWTMYVSGAAFWGGIGRDWNGTVYAGLGNHLTNDNANSVVYRYNNSTNDWTQVMDVKVVSQAAGNWLALDRPGKIHSTIKQGLDGKLYFSTHSAFDTDNDLANYPSLFRGGHFYCYDPISGQGRDLSDPNVGAGHCGLTDLAVATQYNLVYGIGYPYGYMYKQDIRNGDSTFLWATQSQVGQVSRVVLEDNYGRFLCPNVTKRFLIYDPVTDSVTFDRFRHNYGTTITAAVKSWTGDSIYYIMSEGGDDRIFRYIVSRDTAQFVAYVDSGNTSSFKASLALRWDQNKLYIALGNRLVSINALTGARITEATNLPNPSYGWYGCNGIDRNGDLFFSAAGNRTVMKVSLAQPCAICTQKPKYLDSAYVDSVDNAWRTSTVAESAEKSLSGILTATPNPFNPDVTIVVAGAFRETFPHIMIFDITGRFVADLTSQVYQGRVSWNASGMPSGIYIIKAWAGKQALTKAITLIK</sequence>
<evidence type="ECO:0000259" key="2">
    <source>
        <dbReference type="Pfam" id="PF18962"/>
    </source>
</evidence>
<feature type="signal peptide" evidence="1">
    <location>
        <begin position="1"/>
        <end position="18"/>
    </location>
</feature>
<dbReference type="Proteomes" id="UP000179243">
    <property type="component" value="Unassembled WGS sequence"/>
</dbReference>
<dbReference type="AlphaFoldDB" id="A0A1F7FI42"/>
<protein>
    <recommendedName>
        <fullName evidence="2">Secretion system C-terminal sorting domain-containing protein</fullName>
    </recommendedName>
</protein>
<dbReference type="Pfam" id="PF18962">
    <property type="entry name" value="Por_Secre_tail"/>
    <property type="match status" value="1"/>
</dbReference>
<comment type="caution">
    <text evidence="3">The sequence shown here is derived from an EMBL/GenBank/DDBJ whole genome shotgun (WGS) entry which is preliminary data.</text>
</comment>
<name>A0A1F7FI42_UNCRA</name>
<accession>A0A1F7FI42</accession>
<feature type="domain" description="Secretion system C-terminal sorting" evidence="2">
    <location>
        <begin position="417"/>
        <end position="486"/>
    </location>
</feature>
<dbReference type="EMBL" id="MFYX01000038">
    <property type="protein sequence ID" value="OGK06126.1"/>
    <property type="molecule type" value="Genomic_DNA"/>
</dbReference>
<dbReference type="InterPro" id="IPR026444">
    <property type="entry name" value="Secre_tail"/>
</dbReference>
<dbReference type="NCBIfam" id="TIGR04183">
    <property type="entry name" value="Por_Secre_tail"/>
    <property type="match status" value="1"/>
</dbReference>
<dbReference type="SUPFAM" id="SSF63829">
    <property type="entry name" value="Calcium-dependent phosphotriesterase"/>
    <property type="match status" value="1"/>
</dbReference>
<evidence type="ECO:0000313" key="4">
    <source>
        <dbReference type="Proteomes" id="UP000179243"/>
    </source>
</evidence>
<gene>
    <name evidence="3" type="ORF">A2519_16790</name>
</gene>
<reference evidence="3 4" key="1">
    <citation type="journal article" date="2016" name="Nat. Commun.">
        <title>Thousands of microbial genomes shed light on interconnected biogeochemical processes in an aquifer system.</title>
        <authorList>
            <person name="Anantharaman K."/>
            <person name="Brown C.T."/>
            <person name="Hug L.A."/>
            <person name="Sharon I."/>
            <person name="Castelle C.J."/>
            <person name="Probst A.J."/>
            <person name="Thomas B.C."/>
            <person name="Singh A."/>
            <person name="Wilkins M.J."/>
            <person name="Karaoz U."/>
            <person name="Brodie E.L."/>
            <person name="Williams K.H."/>
            <person name="Hubbard S.S."/>
            <person name="Banfield J.F."/>
        </authorList>
    </citation>
    <scope>NUCLEOTIDE SEQUENCE [LARGE SCALE GENOMIC DNA]</scope>
</reference>
<evidence type="ECO:0000313" key="3">
    <source>
        <dbReference type="EMBL" id="OGK06126.1"/>
    </source>
</evidence>
<organism evidence="3 4">
    <name type="scientific">Candidatus Raymondbacteria bacterium RIFOXYD12_FULL_49_13</name>
    <dbReference type="NCBI Taxonomy" id="1817890"/>
    <lineage>
        <taxon>Bacteria</taxon>
        <taxon>Raymondiibacteriota</taxon>
    </lineage>
</organism>
<evidence type="ECO:0000256" key="1">
    <source>
        <dbReference type="SAM" id="SignalP"/>
    </source>
</evidence>